<dbReference type="InterPro" id="IPR012910">
    <property type="entry name" value="Plug_dom"/>
</dbReference>
<reference evidence="9 10" key="1">
    <citation type="submission" date="2019-12" db="EMBL/GenBank/DDBJ databases">
        <title>Genomic-based taxomic classification of the family Erythrobacteraceae.</title>
        <authorList>
            <person name="Xu L."/>
        </authorList>
    </citation>
    <scope>NUCLEOTIDE SEQUENCE [LARGE SCALE GENOMIC DNA]</scope>
    <source>
        <strain evidence="9 10">MCCC 1K01500</strain>
    </source>
</reference>
<feature type="signal peptide" evidence="6">
    <location>
        <begin position="1"/>
        <end position="25"/>
    </location>
</feature>
<organism evidence="9 10">
    <name type="scientific">Croceibacterium salegens</name>
    <dbReference type="NCBI Taxonomy" id="1737568"/>
    <lineage>
        <taxon>Bacteria</taxon>
        <taxon>Pseudomonadati</taxon>
        <taxon>Pseudomonadota</taxon>
        <taxon>Alphaproteobacteria</taxon>
        <taxon>Sphingomonadales</taxon>
        <taxon>Erythrobacteraceae</taxon>
        <taxon>Croceibacterium</taxon>
    </lineage>
</organism>
<feature type="region of interest" description="Disordered" evidence="5">
    <location>
        <begin position="28"/>
        <end position="51"/>
    </location>
</feature>
<dbReference type="Gene3D" id="2.40.170.20">
    <property type="entry name" value="TonB-dependent receptor, beta-barrel domain"/>
    <property type="match status" value="1"/>
</dbReference>
<feature type="domain" description="TonB-dependent receptor plug" evidence="8">
    <location>
        <begin position="72"/>
        <end position="172"/>
    </location>
</feature>
<evidence type="ECO:0000256" key="2">
    <source>
        <dbReference type="ARBA" id="ARBA00023136"/>
    </source>
</evidence>
<keyword evidence="4" id="KW-0798">TonB box</keyword>
<name>A0A6I4SX10_9SPHN</name>
<dbReference type="Gene3D" id="2.170.130.10">
    <property type="entry name" value="TonB-dependent receptor, plug domain"/>
    <property type="match status" value="1"/>
</dbReference>
<dbReference type="EMBL" id="WTYM01000042">
    <property type="protein sequence ID" value="MXO59978.1"/>
    <property type="molecule type" value="Genomic_DNA"/>
</dbReference>
<evidence type="ECO:0000256" key="1">
    <source>
        <dbReference type="ARBA" id="ARBA00004442"/>
    </source>
</evidence>
<proteinExistence type="inferred from homology"/>
<dbReference type="InterPro" id="IPR037066">
    <property type="entry name" value="Plug_dom_sf"/>
</dbReference>
<evidence type="ECO:0000259" key="8">
    <source>
        <dbReference type="Pfam" id="PF07715"/>
    </source>
</evidence>
<dbReference type="Proteomes" id="UP000433652">
    <property type="component" value="Unassembled WGS sequence"/>
</dbReference>
<dbReference type="RefSeq" id="WP_159794935.1">
    <property type="nucleotide sequence ID" value="NZ_WTYM01000042.1"/>
</dbReference>
<keyword evidence="3" id="KW-0998">Cell outer membrane</keyword>
<dbReference type="Pfam" id="PF00593">
    <property type="entry name" value="TonB_dep_Rec_b-barrel"/>
    <property type="match status" value="1"/>
</dbReference>
<dbReference type="InterPro" id="IPR036942">
    <property type="entry name" value="Beta-barrel_TonB_sf"/>
</dbReference>
<evidence type="ECO:0000256" key="3">
    <source>
        <dbReference type="ARBA" id="ARBA00023237"/>
    </source>
</evidence>
<dbReference type="SUPFAM" id="SSF56935">
    <property type="entry name" value="Porins"/>
    <property type="match status" value="1"/>
</dbReference>
<keyword evidence="10" id="KW-1185">Reference proteome</keyword>
<dbReference type="PANTHER" id="PTHR40980">
    <property type="entry name" value="PLUG DOMAIN-CONTAINING PROTEIN"/>
    <property type="match status" value="1"/>
</dbReference>
<dbReference type="PANTHER" id="PTHR40980:SF5">
    <property type="entry name" value="TONB-DEPENDENT RECEPTOR"/>
    <property type="match status" value="1"/>
</dbReference>
<comment type="similarity">
    <text evidence="4">Belongs to the TonB-dependent receptor family.</text>
</comment>
<evidence type="ECO:0000256" key="5">
    <source>
        <dbReference type="SAM" id="MobiDB-lite"/>
    </source>
</evidence>
<evidence type="ECO:0000313" key="9">
    <source>
        <dbReference type="EMBL" id="MXO59978.1"/>
    </source>
</evidence>
<evidence type="ECO:0000259" key="7">
    <source>
        <dbReference type="Pfam" id="PF00593"/>
    </source>
</evidence>
<keyword evidence="6" id="KW-0732">Signal</keyword>
<gene>
    <name evidence="9" type="ORF">GRI89_10545</name>
</gene>
<evidence type="ECO:0000256" key="6">
    <source>
        <dbReference type="SAM" id="SignalP"/>
    </source>
</evidence>
<accession>A0A6I4SX10</accession>
<dbReference type="OrthoDB" id="9768470at2"/>
<keyword evidence="9" id="KW-0675">Receptor</keyword>
<evidence type="ECO:0000313" key="10">
    <source>
        <dbReference type="Proteomes" id="UP000433652"/>
    </source>
</evidence>
<comment type="caution">
    <text evidence="9">The sequence shown here is derived from an EMBL/GenBank/DDBJ whole genome shotgun (WGS) entry which is preliminary data.</text>
</comment>
<dbReference type="Pfam" id="PF07715">
    <property type="entry name" value="Plug"/>
    <property type="match status" value="1"/>
</dbReference>
<feature type="chain" id="PRO_5026361272" evidence="6">
    <location>
        <begin position="26"/>
        <end position="899"/>
    </location>
</feature>
<comment type="subcellular location">
    <subcellularLocation>
        <location evidence="1 4">Cell outer membrane</location>
    </subcellularLocation>
</comment>
<dbReference type="InterPro" id="IPR000531">
    <property type="entry name" value="Beta-barrel_TonB"/>
</dbReference>
<keyword evidence="2 4" id="KW-0472">Membrane</keyword>
<dbReference type="GO" id="GO:0009279">
    <property type="term" value="C:cell outer membrane"/>
    <property type="evidence" value="ECO:0007669"/>
    <property type="project" value="UniProtKB-SubCell"/>
</dbReference>
<sequence>MSTSSRLAGALLFTTALTFPALAHAQDEGAANDTATTSDNDGQHQDAEDVDISVPGGGEIIVTGRANRNVEESSTQVVSVLSAAEIARTGEGDIAGALSRVTGLSVVGNGFVYVRGLGDRYSLALLNGSPLPSPEPLKRVVPLDLFPTGLLSSSLVQKSYSANYPGEFGGGVINLTTKAVPRDAFLTVSVGASGDSITTFHTGLTYYGSSSDWTGYDNGNRDTPPALQAFFDSGDRLSSGTVQSAQIAREIVTGRNSVVQTWNDIPANFSGSISAGKSWPLGDGDFGVIATAGYSSKWKTTQPHQQTSLSADLSTIESDFTTTKTDQRVVVNGLFGLGYEFSENSVRWTNLYIHDTIKQSRIGIGQRPSQNNLADFFRQGTGWYERQLFDSQIVGEFELTDRLSLDVRGGYANSKRKAPFELTFEYVRTNSPADPFGAYFVNRLNNGNGGNGSVTFSDLNEDLWSGGVDLTYELFPELKVTAGAAYSDTHRSVSRRDFLFLAPNQFMGSSEVISAIGMLRPDRLVNALSAPTFLMYSNGLQMIETDEGNPAFAADLTTWAGYGKGTWQIADALSLDLGVRYENGDQMVSPIQVFTTPGSGTVVTGLKKDYWLPAATLTYEIEPGMQVRLNASKTIARPQFRELINQPYFDPETSRPYRGNPLLGDSQLYNAEARFEYYFARDERVSVAGFYKKIDNPIEAFIVGVDLTTSYANAPEATLYGAELDLQKYFDLGDFVGDGMRRLLVGANYTYTQSKLKVGPNDTVTYFGAASTIASDYFQDGLPLTGQSDHLVNLQVGLENDGRLSQQTFLVSYASERVVSRGLNGTIPQPDIIERPGVQLDFVWREGFNLLGVDLEAEAEVRNILGTDHEEYQQSGSNRLDVNTYKEGTTYGLSISANF</sequence>
<feature type="domain" description="TonB-dependent receptor-like beta-barrel" evidence="7">
    <location>
        <begin position="420"/>
        <end position="805"/>
    </location>
</feature>
<protein>
    <submittedName>
        <fullName evidence="9">TonB-dependent receptor</fullName>
    </submittedName>
</protein>
<dbReference type="AlphaFoldDB" id="A0A6I4SX10"/>
<evidence type="ECO:0000256" key="4">
    <source>
        <dbReference type="RuleBase" id="RU003357"/>
    </source>
</evidence>